<dbReference type="EMBL" id="CP011391">
    <property type="protein sequence ID" value="AMK55572.1"/>
    <property type="molecule type" value="Genomic_DNA"/>
</dbReference>
<dbReference type="RefSeq" id="WP_067559389.1">
    <property type="nucleotide sequence ID" value="NZ_CAMTBT010000004.1"/>
</dbReference>
<dbReference type="PANTHER" id="PTHR37314:SF4">
    <property type="entry name" value="UPF0700 TRANSMEMBRANE PROTEIN YOAK"/>
    <property type="match status" value="1"/>
</dbReference>
<keyword evidence="3" id="KW-1185">Reference proteome</keyword>
<gene>
    <name evidence="2" type="ORF">AALO17_24380</name>
</gene>
<dbReference type="STRING" id="1702221.AALO17_24380"/>
<keyword evidence="1" id="KW-0812">Transmembrane</keyword>
<dbReference type="KEGG" id="fro:AALO17_24380"/>
<feature type="transmembrane region" description="Helical" evidence="1">
    <location>
        <begin position="62"/>
        <end position="85"/>
    </location>
</feature>
<accession>A0A140DY45</accession>
<evidence type="ECO:0000256" key="1">
    <source>
        <dbReference type="SAM" id="Phobius"/>
    </source>
</evidence>
<feature type="transmembrane region" description="Helical" evidence="1">
    <location>
        <begin position="179"/>
        <end position="200"/>
    </location>
</feature>
<dbReference type="GeneID" id="78478964"/>
<keyword evidence="1" id="KW-1133">Transmembrane helix</keyword>
<protein>
    <recommendedName>
        <fullName evidence="4">DUF1275 family protein</fullName>
    </recommendedName>
</protein>
<dbReference type="Pfam" id="PF06912">
    <property type="entry name" value="DUF1275"/>
    <property type="match status" value="1"/>
</dbReference>
<dbReference type="OrthoDB" id="7057004at2"/>
<dbReference type="Proteomes" id="UP000069771">
    <property type="component" value="Chromosome"/>
</dbReference>
<keyword evidence="1" id="KW-0472">Membrane</keyword>
<organism evidence="2 3">
    <name type="scientific">Faecalibaculum rodentium</name>
    <dbReference type="NCBI Taxonomy" id="1702221"/>
    <lineage>
        <taxon>Bacteria</taxon>
        <taxon>Bacillati</taxon>
        <taxon>Bacillota</taxon>
        <taxon>Erysipelotrichia</taxon>
        <taxon>Erysipelotrichales</taxon>
        <taxon>Erysipelotrichaceae</taxon>
        <taxon>Faecalibaculum</taxon>
    </lineage>
</organism>
<sequence length="241" mass="27485">MKASETNREIYLECEKRHIFLLLMFVGGFYGAYTYSCRGGVFCNAQTANFVLFSMKLGQGEWLGALYYLIPMSAYLLGSMLSELLPGPIRRRYMLRWDTLLIGIEILVVLLLGFIPDSAPFQISQVAVNLICSMQYNTFRQARGIPMATTFCTNHLRQLGISLVKYFRHPGSVLVHRRMTMHSAMLVVFVMGGILASFLCRYFSGRTIWMALIPLAVIFVQLLYADRVREVSLHDFVPRGH</sequence>
<dbReference type="InterPro" id="IPR010699">
    <property type="entry name" value="DUF1275"/>
</dbReference>
<feature type="transmembrane region" description="Helical" evidence="1">
    <location>
        <begin position="97"/>
        <end position="115"/>
    </location>
</feature>
<proteinExistence type="predicted"/>
<reference evidence="2 3" key="1">
    <citation type="journal article" date="2016" name="Gut Pathog.">
        <title>Whole genome sequencing of "Faecalibaculum rodentium" ALO17, isolated from C57BL/6J laboratory mouse feces.</title>
        <authorList>
            <person name="Lim S."/>
            <person name="Chang D.H."/>
            <person name="Ahn S."/>
            <person name="Kim B.C."/>
        </authorList>
    </citation>
    <scope>NUCLEOTIDE SEQUENCE [LARGE SCALE GENOMIC DNA]</scope>
    <source>
        <strain evidence="2 3">Alo17</strain>
    </source>
</reference>
<name>A0A140DY45_9FIRM</name>
<feature type="transmembrane region" description="Helical" evidence="1">
    <location>
        <begin position="20"/>
        <end position="42"/>
    </location>
</feature>
<evidence type="ECO:0008006" key="4">
    <source>
        <dbReference type="Google" id="ProtNLM"/>
    </source>
</evidence>
<evidence type="ECO:0000313" key="3">
    <source>
        <dbReference type="Proteomes" id="UP000069771"/>
    </source>
</evidence>
<dbReference type="PANTHER" id="PTHR37314">
    <property type="entry name" value="SLR0142 PROTEIN"/>
    <property type="match status" value="1"/>
</dbReference>
<dbReference type="AlphaFoldDB" id="A0A140DY45"/>
<feature type="transmembrane region" description="Helical" evidence="1">
    <location>
        <begin position="207"/>
        <end position="225"/>
    </location>
</feature>
<evidence type="ECO:0000313" key="2">
    <source>
        <dbReference type="EMBL" id="AMK55572.1"/>
    </source>
</evidence>